<feature type="transmembrane region" description="Helical" evidence="6">
    <location>
        <begin position="327"/>
        <end position="349"/>
    </location>
</feature>
<keyword evidence="10" id="KW-1185">Reference proteome</keyword>
<dbReference type="InterPro" id="IPR002797">
    <property type="entry name" value="Polysacc_synth"/>
</dbReference>
<dbReference type="AlphaFoldDB" id="A0A178J9H9"/>
<reference evidence="7" key="2">
    <citation type="submission" date="2022-11" db="EMBL/GenBank/DDBJ databases">
        <title>Role of the vibriolysin VemA secreted by the emergent pathogen Vibrio europaeus in the colonization of Manila clam mucus.</title>
        <authorList>
            <person name="Martinez C."/>
            <person name="Rodriguez S."/>
            <person name="Vences A."/>
            <person name="Barja J.L."/>
            <person name="Toranzo A.E."/>
            <person name="Dubert J."/>
        </authorList>
    </citation>
    <scope>NUCLEOTIDE SEQUENCE</scope>
    <source>
        <strain evidence="7">3454</strain>
    </source>
</reference>
<evidence type="ECO:0000256" key="3">
    <source>
        <dbReference type="ARBA" id="ARBA00022692"/>
    </source>
</evidence>
<evidence type="ECO:0000256" key="1">
    <source>
        <dbReference type="ARBA" id="ARBA00004651"/>
    </source>
</evidence>
<evidence type="ECO:0000313" key="10">
    <source>
        <dbReference type="Proteomes" id="UP001150001"/>
    </source>
</evidence>
<feature type="transmembrane region" description="Helical" evidence="6">
    <location>
        <begin position="146"/>
        <end position="166"/>
    </location>
</feature>
<feature type="transmembrane region" description="Helical" evidence="6">
    <location>
        <begin position="114"/>
        <end position="134"/>
    </location>
</feature>
<protein>
    <submittedName>
        <fullName evidence="7">Oligosaccharide flippase family protein</fullName>
    </submittedName>
</protein>
<sequence length="431" mass="48492">MKRGLVGNSFIYLFSNILNAAIPFLLLPILTRMLDPEGYGMVTMFTMLVTVLGVFVGLSVHGAIGVRYYELSSQRLTEYVSSTLLILFASCFLLLIFIYFSDFLTDYTLLASEWIALACTVSMCTFIVNVRLVLWQVKTQAIKYGTLQVSMTLTNTLVSLALIYFYKESWESRVFGIVSAAYLFAVIAMFLLIKGGELSQKPKIKYIKDALKFGIPLLPHAGSAFVIAMIDRFIIASLMGEQSVGIYMVALQFGLVMGLMADAFNKAYSPWVYRMLSSGQEFNKLVVTGASYLVFLFFLIVQFPIYIFIKLAFKHIVGEDFHAAFDYIIWFVIGNSFVGMYYAVSVFYFYTSKTSYLSMISFSVGVGSTVITYKLVSAYGLFGGAISFTITNIVMFMLAKICLSKIINLPWYEFKSSYIALNQYVREQSKG</sequence>
<dbReference type="GeneID" id="78076617"/>
<feature type="transmembrane region" description="Helical" evidence="6">
    <location>
        <begin position="172"/>
        <end position="193"/>
    </location>
</feature>
<keyword evidence="5 6" id="KW-0472">Membrane</keyword>
<dbReference type="Proteomes" id="UP000094761">
    <property type="component" value="Unassembled WGS sequence"/>
</dbReference>
<dbReference type="PANTHER" id="PTHR30250">
    <property type="entry name" value="PST FAMILY PREDICTED COLANIC ACID TRANSPORTER"/>
    <property type="match status" value="1"/>
</dbReference>
<evidence type="ECO:0000256" key="2">
    <source>
        <dbReference type="ARBA" id="ARBA00022475"/>
    </source>
</evidence>
<evidence type="ECO:0000256" key="6">
    <source>
        <dbReference type="SAM" id="Phobius"/>
    </source>
</evidence>
<feature type="transmembrane region" description="Helical" evidence="6">
    <location>
        <begin position="285"/>
        <end position="307"/>
    </location>
</feature>
<feature type="transmembrane region" description="Helical" evidence="6">
    <location>
        <begin position="12"/>
        <end position="30"/>
    </location>
</feature>
<comment type="subcellular location">
    <subcellularLocation>
        <location evidence="1">Cell membrane</location>
        <topology evidence="1">Multi-pass membrane protein</topology>
    </subcellularLocation>
</comment>
<evidence type="ECO:0000313" key="9">
    <source>
        <dbReference type="Proteomes" id="UP000094761"/>
    </source>
</evidence>
<reference evidence="8 9" key="1">
    <citation type="submission" date="2016-03" db="EMBL/GenBank/DDBJ databases">
        <title>Draft genome sequence of the Vibrio tubiashii subs. europaeus.</title>
        <authorList>
            <person name="Spinard E."/>
            <person name="Dubert J."/>
            <person name="Nelson D.R."/>
            <person name="Barja J.L."/>
        </authorList>
    </citation>
    <scope>NUCLEOTIDE SEQUENCE [LARGE SCALE GENOMIC DNA]</scope>
    <source>
        <strain evidence="9">PP-638</strain>
        <strain evidence="8">PP2-638</strain>
    </source>
</reference>
<comment type="caution">
    <text evidence="8">The sequence shown here is derived from an EMBL/GenBank/DDBJ whole genome shotgun (WGS) entry which is preliminary data.</text>
</comment>
<dbReference type="Pfam" id="PF01943">
    <property type="entry name" value="Polysacc_synt"/>
    <property type="match status" value="1"/>
</dbReference>
<dbReference type="OrthoDB" id="9815248at2"/>
<dbReference type="EMBL" id="LUAX01000004">
    <property type="protein sequence ID" value="OAM98894.1"/>
    <property type="molecule type" value="Genomic_DNA"/>
</dbReference>
<evidence type="ECO:0000256" key="4">
    <source>
        <dbReference type="ARBA" id="ARBA00022989"/>
    </source>
</evidence>
<dbReference type="PANTHER" id="PTHR30250:SF11">
    <property type="entry name" value="O-ANTIGEN TRANSPORTER-RELATED"/>
    <property type="match status" value="1"/>
</dbReference>
<feature type="transmembrane region" description="Helical" evidence="6">
    <location>
        <begin position="213"/>
        <end position="238"/>
    </location>
</feature>
<gene>
    <name evidence="8" type="ORF">AZ468_12955</name>
    <name evidence="7" type="ORF">OPW20_23990</name>
</gene>
<feature type="transmembrane region" description="Helical" evidence="6">
    <location>
        <begin position="356"/>
        <end position="373"/>
    </location>
</feature>
<dbReference type="InterPro" id="IPR050833">
    <property type="entry name" value="Poly_Biosynth_Transport"/>
</dbReference>
<name>A0A178J9H9_9VIBR</name>
<keyword evidence="2" id="KW-1003">Cell membrane</keyword>
<feature type="transmembrane region" description="Helical" evidence="6">
    <location>
        <begin position="244"/>
        <end position="264"/>
    </location>
</feature>
<dbReference type="RefSeq" id="WP_069667768.1">
    <property type="nucleotide sequence ID" value="NZ_JAPFIM010000012.1"/>
</dbReference>
<dbReference type="EMBL" id="JAPFIT010000032">
    <property type="protein sequence ID" value="MDC5743125.1"/>
    <property type="molecule type" value="Genomic_DNA"/>
</dbReference>
<dbReference type="Proteomes" id="UP001150001">
    <property type="component" value="Unassembled WGS sequence"/>
</dbReference>
<evidence type="ECO:0000313" key="8">
    <source>
        <dbReference type="EMBL" id="OAM98894.1"/>
    </source>
</evidence>
<feature type="transmembrane region" description="Helical" evidence="6">
    <location>
        <begin position="76"/>
        <end position="99"/>
    </location>
</feature>
<evidence type="ECO:0000313" key="7">
    <source>
        <dbReference type="EMBL" id="MDC5743125.1"/>
    </source>
</evidence>
<accession>A0A178J9H9</accession>
<proteinExistence type="predicted"/>
<feature type="transmembrane region" description="Helical" evidence="6">
    <location>
        <begin position="379"/>
        <end position="399"/>
    </location>
</feature>
<keyword evidence="4 6" id="KW-1133">Transmembrane helix</keyword>
<feature type="transmembrane region" description="Helical" evidence="6">
    <location>
        <begin position="42"/>
        <end position="64"/>
    </location>
</feature>
<keyword evidence="3 6" id="KW-0812">Transmembrane</keyword>
<evidence type="ECO:0000256" key="5">
    <source>
        <dbReference type="ARBA" id="ARBA00023136"/>
    </source>
</evidence>
<organism evidence="8 9">
    <name type="scientific">Vibrio europaeus</name>
    <dbReference type="NCBI Taxonomy" id="300876"/>
    <lineage>
        <taxon>Bacteria</taxon>
        <taxon>Pseudomonadati</taxon>
        <taxon>Pseudomonadota</taxon>
        <taxon>Gammaproteobacteria</taxon>
        <taxon>Vibrionales</taxon>
        <taxon>Vibrionaceae</taxon>
        <taxon>Vibrio</taxon>
        <taxon>Vibrio oreintalis group</taxon>
    </lineage>
</organism>
<dbReference type="GO" id="GO:0005886">
    <property type="term" value="C:plasma membrane"/>
    <property type="evidence" value="ECO:0007669"/>
    <property type="project" value="UniProtKB-SubCell"/>
</dbReference>